<proteinExistence type="predicted"/>
<dbReference type="RefSeq" id="WP_200388002.1">
    <property type="nucleotide sequence ID" value="NZ_NRSD01000010.1"/>
</dbReference>
<keyword evidence="2" id="KW-1185">Reference proteome</keyword>
<accession>A0A9X0WI64</accession>
<sequence length="248" mass="27091">MNDRDASTPTDVTLEILRQWYGDQTLAVLCDWLEWERPAPLRSLVWASPNDAVQGRLALAGEPALTPDERALRVAVAERLLATLPERRDTWADAGEAAELDPEPDALTLWPRRLFEIDWAEPGSLFIDTETYYVTHLPGFEVVGVAVVADAVDRLGCRTLALGWFPASWPVGVGVRQVVLEWWGRLAGRGATRWQRLLEAGEIEAKTVRAWAQSVWGRSVPVAEVVGVGTALSGAACKPGSGCADGPR</sequence>
<dbReference type="AlphaFoldDB" id="A0A9X0WI64"/>
<dbReference type="EMBL" id="NRSD01000010">
    <property type="protein sequence ID" value="MBK1645192.1"/>
    <property type="molecule type" value="Genomic_DNA"/>
</dbReference>
<gene>
    <name evidence="1" type="ORF">CKO25_11165</name>
</gene>
<evidence type="ECO:0000313" key="1">
    <source>
        <dbReference type="EMBL" id="MBK1645192.1"/>
    </source>
</evidence>
<organism evidence="1 2">
    <name type="scientific">Thiocapsa imhoffii</name>
    <dbReference type="NCBI Taxonomy" id="382777"/>
    <lineage>
        <taxon>Bacteria</taxon>
        <taxon>Pseudomonadati</taxon>
        <taxon>Pseudomonadota</taxon>
        <taxon>Gammaproteobacteria</taxon>
        <taxon>Chromatiales</taxon>
        <taxon>Chromatiaceae</taxon>
        <taxon>Thiocapsa</taxon>
    </lineage>
</organism>
<comment type="caution">
    <text evidence="1">The sequence shown here is derived from an EMBL/GenBank/DDBJ whole genome shotgun (WGS) entry which is preliminary data.</text>
</comment>
<evidence type="ECO:0000313" key="2">
    <source>
        <dbReference type="Proteomes" id="UP001138802"/>
    </source>
</evidence>
<name>A0A9X0WI64_9GAMM</name>
<protein>
    <submittedName>
        <fullName evidence="1">Uncharacterized protein</fullName>
    </submittedName>
</protein>
<dbReference type="Proteomes" id="UP001138802">
    <property type="component" value="Unassembled WGS sequence"/>
</dbReference>
<reference evidence="1 2" key="1">
    <citation type="journal article" date="2020" name="Microorganisms">
        <title>Osmotic Adaptation and Compatible Solute Biosynthesis of Phototrophic Bacteria as Revealed from Genome Analyses.</title>
        <authorList>
            <person name="Imhoff J.F."/>
            <person name="Rahn T."/>
            <person name="Kunzel S."/>
            <person name="Keller A."/>
            <person name="Neulinger S.C."/>
        </authorList>
    </citation>
    <scope>NUCLEOTIDE SEQUENCE [LARGE SCALE GENOMIC DNA]</scope>
    <source>
        <strain evidence="1 2">DSM 21303</strain>
    </source>
</reference>